<feature type="signal peptide" evidence="1">
    <location>
        <begin position="1"/>
        <end position="20"/>
    </location>
</feature>
<dbReference type="GeneID" id="54563129"/>
<evidence type="ECO:0008006" key="4">
    <source>
        <dbReference type="Google" id="ProtNLM"/>
    </source>
</evidence>
<name>A0A6A6BZZ5_ZASCE</name>
<dbReference type="OrthoDB" id="3878020at2759"/>
<organism evidence="2 3">
    <name type="scientific">Zasmidium cellare ATCC 36951</name>
    <dbReference type="NCBI Taxonomy" id="1080233"/>
    <lineage>
        <taxon>Eukaryota</taxon>
        <taxon>Fungi</taxon>
        <taxon>Dikarya</taxon>
        <taxon>Ascomycota</taxon>
        <taxon>Pezizomycotina</taxon>
        <taxon>Dothideomycetes</taxon>
        <taxon>Dothideomycetidae</taxon>
        <taxon>Mycosphaerellales</taxon>
        <taxon>Mycosphaerellaceae</taxon>
        <taxon>Zasmidium</taxon>
    </lineage>
</organism>
<dbReference type="EMBL" id="ML993641">
    <property type="protein sequence ID" value="KAF2159162.1"/>
    <property type="molecule type" value="Genomic_DNA"/>
</dbReference>
<evidence type="ECO:0000256" key="1">
    <source>
        <dbReference type="SAM" id="SignalP"/>
    </source>
</evidence>
<accession>A0A6A6BZZ5</accession>
<dbReference type="RefSeq" id="XP_033660051.1">
    <property type="nucleotide sequence ID" value="XM_033809857.1"/>
</dbReference>
<feature type="chain" id="PRO_5025466453" description="Peptidase A1 domain-containing protein" evidence="1">
    <location>
        <begin position="21"/>
        <end position="175"/>
    </location>
</feature>
<sequence length="175" mass="18717">MNTRYHILVFLLSLTGLGSSTQSNSSIPSVKFDPIYLFSGKVTLGKNVTGIPASPYEGELAALPITGGYIEGPAINATIGYGGLAVPIFSQNFTLDNQRVQLYGKTDDCVPFFTECVSIGILTAKWARCTVAIGGKYKHGADTFVLAALTDNADITESYIEAWGLRRTAGDYTFG</sequence>
<evidence type="ECO:0000313" key="2">
    <source>
        <dbReference type="EMBL" id="KAF2159162.1"/>
    </source>
</evidence>
<protein>
    <recommendedName>
        <fullName evidence="4">Peptidase A1 domain-containing protein</fullName>
    </recommendedName>
</protein>
<keyword evidence="1" id="KW-0732">Signal</keyword>
<gene>
    <name evidence="2" type="ORF">M409DRAFT_30302</name>
</gene>
<dbReference type="AlphaFoldDB" id="A0A6A6BZZ5"/>
<dbReference type="Proteomes" id="UP000799537">
    <property type="component" value="Unassembled WGS sequence"/>
</dbReference>
<keyword evidence="3" id="KW-1185">Reference proteome</keyword>
<evidence type="ECO:0000313" key="3">
    <source>
        <dbReference type="Proteomes" id="UP000799537"/>
    </source>
</evidence>
<proteinExistence type="predicted"/>
<reference evidence="2" key="1">
    <citation type="journal article" date="2020" name="Stud. Mycol.">
        <title>101 Dothideomycetes genomes: a test case for predicting lifestyles and emergence of pathogens.</title>
        <authorList>
            <person name="Haridas S."/>
            <person name="Albert R."/>
            <person name="Binder M."/>
            <person name="Bloem J."/>
            <person name="Labutti K."/>
            <person name="Salamov A."/>
            <person name="Andreopoulos B."/>
            <person name="Baker S."/>
            <person name="Barry K."/>
            <person name="Bills G."/>
            <person name="Bluhm B."/>
            <person name="Cannon C."/>
            <person name="Castanera R."/>
            <person name="Culley D."/>
            <person name="Daum C."/>
            <person name="Ezra D."/>
            <person name="Gonzalez J."/>
            <person name="Henrissat B."/>
            <person name="Kuo A."/>
            <person name="Liang C."/>
            <person name="Lipzen A."/>
            <person name="Lutzoni F."/>
            <person name="Magnuson J."/>
            <person name="Mondo S."/>
            <person name="Nolan M."/>
            <person name="Ohm R."/>
            <person name="Pangilinan J."/>
            <person name="Park H.-J."/>
            <person name="Ramirez L."/>
            <person name="Alfaro M."/>
            <person name="Sun H."/>
            <person name="Tritt A."/>
            <person name="Yoshinaga Y."/>
            <person name="Zwiers L.-H."/>
            <person name="Turgeon B."/>
            <person name="Goodwin S."/>
            <person name="Spatafora J."/>
            <person name="Crous P."/>
            <person name="Grigoriev I."/>
        </authorList>
    </citation>
    <scope>NUCLEOTIDE SEQUENCE</scope>
    <source>
        <strain evidence="2">ATCC 36951</strain>
    </source>
</reference>